<evidence type="ECO:0000313" key="5">
    <source>
        <dbReference type="Proteomes" id="UP000824091"/>
    </source>
</evidence>
<reference evidence="4" key="1">
    <citation type="submission" date="2020-10" db="EMBL/GenBank/DDBJ databases">
        <authorList>
            <person name="Gilroy R."/>
        </authorList>
    </citation>
    <scope>NUCLEOTIDE SEQUENCE</scope>
    <source>
        <strain evidence="4">11300</strain>
    </source>
</reference>
<feature type="transmembrane region" description="Helical" evidence="2">
    <location>
        <begin position="12"/>
        <end position="32"/>
    </location>
</feature>
<feature type="domain" description="M23ase beta-sheet core" evidence="3">
    <location>
        <begin position="123"/>
        <end position="222"/>
    </location>
</feature>
<accession>A0A9D1I5T8</accession>
<dbReference type="CDD" id="cd12797">
    <property type="entry name" value="M23_peptidase"/>
    <property type="match status" value="1"/>
</dbReference>
<evidence type="ECO:0000313" key="4">
    <source>
        <dbReference type="EMBL" id="HIU27450.1"/>
    </source>
</evidence>
<comment type="caution">
    <text evidence="4">The sequence shown here is derived from an EMBL/GenBank/DDBJ whole genome shotgun (WGS) entry which is preliminary data.</text>
</comment>
<evidence type="ECO:0000256" key="1">
    <source>
        <dbReference type="SAM" id="MobiDB-lite"/>
    </source>
</evidence>
<gene>
    <name evidence="4" type="ORF">IAD16_03570</name>
</gene>
<dbReference type="Pfam" id="PF01551">
    <property type="entry name" value="Peptidase_M23"/>
    <property type="match status" value="1"/>
</dbReference>
<dbReference type="InterPro" id="IPR050570">
    <property type="entry name" value="Cell_wall_metabolism_enzyme"/>
</dbReference>
<dbReference type="GO" id="GO:0004222">
    <property type="term" value="F:metalloendopeptidase activity"/>
    <property type="evidence" value="ECO:0007669"/>
    <property type="project" value="TreeGrafter"/>
</dbReference>
<evidence type="ECO:0000259" key="3">
    <source>
        <dbReference type="Pfam" id="PF01551"/>
    </source>
</evidence>
<name>A0A9D1I5T8_9FIRM</name>
<feature type="region of interest" description="Disordered" evidence="1">
    <location>
        <begin position="43"/>
        <end position="100"/>
    </location>
</feature>
<dbReference type="InterPro" id="IPR016047">
    <property type="entry name" value="M23ase_b-sheet_dom"/>
</dbReference>
<dbReference type="SUPFAM" id="SSF51261">
    <property type="entry name" value="Duplicated hybrid motif"/>
    <property type="match status" value="1"/>
</dbReference>
<dbReference type="PANTHER" id="PTHR21666">
    <property type="entry name" value="PEPTIDASE-RELATED"/>
    <property type="match status" value="1"/>
</dbReference>
<dbReference type="EMBL" id="DVMO01000052">
    <property type="protein sequence ID" value="HIU27450.1"/>
    <property type="molecule type" value="Genomic_DNA"/>
</dbReference>
<keyword evidence="2" id="KW-0472">Membrane</keyword>
<keyword evidence="2" id="KW-0812">Transmembrane</keyword>
<organism evidence="4 5">
    <name type="scientific">Candidatus Fimisoma avicola</name>
    <dbReference type="NCBI Taxonomy" id="2840826"/>
    <lineage>
        <taxon>Bacteria</taxon>
        <taxon>Bacillati</taxon>
        <taxon>Bacillota</taxon>
        <taxon>Clostridia</taxon>
        <taxon>Eubacteriales</taxon>
        <taxon>Candidatus Fimisoma</taxon>
    </lineage>
</organism>
<evidence type="ECO:0000256" key="2">
    <source>
        <dbReference type="SAM" id="Phobius"/>
    </source>
</evidence>
<keyword evidence="2" id="KW-1133">Transmembrane helix</keyword>
<proteinExistence type="predicted"/>
<dbReference type="AlphaFoldDB" id="A0A9D1I5T8"/>
<dbReference type="Gene3D" id="2.70.70.10">
    <property type="entry name" value="Glucose Permease (Domain IIA)"/>
    <property type="match status" value="1"/>
</dbReference>
<dbReference type="InterPro" id="IPR011055">
    <property type="entry name" value="Dup_hybrid_motif"/>
</dbReference>
<dbReference type="PANTHER" id="PTHR21666:SF270">
    <property type="entry name" value="MUREIN HYDROLASE ACTIVATOR ENVC"/>
    <property type="match status" value="1"/>
</dbReference>
<reference evidence="4" key="2">
    <citation type="journal article" date="2021" name="PeerJ">
        <title>Extensive microbial diversity within the chicken gut microbiome revealed by metagenomics and culture.</title>
        <authorList>
            <person name="Gilroy R."/>
            <person name="Ravi A."/>
            <person name="Getino M."/>
            <person name="Pursley I."/>
            <person name="Horton D.L."/>
            <person name="Alikhan N.F."/>
            <person name="Baker D."/>
            <person name="Gharbi K."/>
            <person name="Hall N."/>
            <person name="Watson M."/>
            <person name="Adriaenssens E.M."/>
            <person name="Foster-Nyarko E."/>
            <person name="Jarju S."/>
            <person name="Secka A."/>
            <person name="Antonio M."/>
            <person name="Oren A."/>
            <person name="Chaudhuri R.R."/>
            <person name="La Ragione R."/>
            <person name="Hildebrand F."/>
            <person name="Pallen M.J."/>
        </authorList>
    </citation>
    <scope>NUCLEOTIDE SEQUENCE</scope>
    <source>
        <strain evidence="4">11300</strain>
    </source>
</reference>
<dbReference type="Proteomes" id="UP000824091">
    <property type="component" value="Unassembled WGS sequence"/>
</dbReference>
<protein>
    <submittedName>
        <fullName evidence="4">M23 family metallopeptidase</fullName>
    </submittedName>
</protein>
<feature type="compositionally biased region" description="Polar residues" evidence="1">
    <location>
        <begin position="72"/>
        <end position="85"/>
    </location>
</feature>
<sequence>MRQAQKKKDKDKVAIVLVLSFCVIALTSIFTLKSNIDKINDTESESGVPVSEGAQVQQGQDDQNAEPEMSAEASSDIPTVDSRQPSAAPGEYLNPVNSQDAKVTNPYSMDTLIYSVTLDQYMTHCGIDIEASADSQVVAVAEGTVTAIYNDDRYGLSVEITHPGHVITIYSNLADSSELVEVGDVVTAGEIIGGVGSTGLFESLEPAHLHFEMLINGAYVDPADHITF</sequence>